<dbReference type="SUPFAM" id="SSF52266">
    <property type="entry name" value="SGNH hydrolase"/>
    <property type="match status" value="1"/>
</dbReference>
<accession>A0A0L0DLD5</accession>
<protein>
    <recommendedName>
        <fullName evidence="10">Cas1p 10 TM acyl transferase domain-containing protein</fullName>
    </recommendedName>
</protein>
<evidence type="ECO:0000313" key="11">
    <source>
        <dbReference type="EMBL" id="KNC52203.1"/>
    </source>
</evidence>
<name>A0A0L0DLD5_THETB</name>
<evidence type="ECO:0000256" key="8">
    <source>
        <dbReference type="SAM" id="MobiDB-lite"/>
    </source>
</evidence>
<dbReference type="GeneID" id="25560803"/>
<dbReference type="AlphaFoldDB" id="A0A0L0DLD5"/>
<evidence type="ECO:0000256" key="6">
    <source>
        <dbReference type="ARBA" id="ARBA00023136"/>
    </source>
</evidence>
<dbReference type="OrthoDB" id="1932925at2759"/>
<dbReference type="Proteomes" id="UP000054408">
    <property type="component" value="Unassembled WGS sequence"/>
</dbReference>
<keyword evidence="5 9" id="KW-1133">Transmembrane helix</keyword>
<feature type="region of interest" description="Disordered" evidence="8">
    <location>
        <begin position="346"/>
        <end position="379"/>
    </location>
</feature>
<feature type="transmembrane region" description="Helical" evidence="9">
    <location>
        <begin position="673"/>
        <end position="693"/>
    </location>
</feature>
<proteinExistence type="inferred from homology"/>
<keyword evidence="3" id="KW-0808">Transferase</keyword>
<comment type="similarity">
    <text evidence="2">Belongs to the PC-esterase family. CASD1 subfamily.</text>
</comment>
<dbReference type="GO" id="GO:0016020">
    <property type="term" value="C:membrane"/>
    <property type="evidence" value="ECO:0007669"/>
    <property type="project" value="UniProtKB-SubCell"/>
</dbReference>
<feature type="transmembrane region" description="Helical" evidence="9">
    <location>
        <begin position="805"/>
        <end position="826"/>
    </location>
</feature>
<evidence type="ECO:0000256" key="1">
    <source>
        <dbReference type="ARBA" id="ARBA00004141"/>
    </source>
</evidence>
<dbReference type="Gene3D" id="3.40.50.1110">
    <property type="entry name" value="SGNH hydrolase"/>
    <property type="match status" value="1"/>
</dbReference>
<dbReference type="GO" id="GO:0005975">
    <property type="term" value="P:carbohydrate metabolic process"/>
    <property type="evidence" value="ECO:0007669"/>
    <property type="project" value="TreeGrafter"/>
</dbReference>
<feature type="transmembrane region" description="Helical" evidence="9">
    <location>
        <begin position="637"/>
        <end position="661"/>
    </location>
</feature>
<comment type="subcellular location">
    <subcellularLocation>
        <location evidence="1">Membrane</location>
        <topology evidence="1">Multi-pass membrane protein</topology>
    </subcellularLocation>
</comment>
<evidence type="ECO:0000256" key="5">
    <source>
        <dbReference type="ARBA" id="ARBA00022989"/>
    </source>
</evidence>
<keyword evidence="12" id="KW-1185">Reference proteome</keyword>
<feature type="transmembrane region" description="Helical" evidence="9">
    <location>
        <begin position="536"/>
        <end position="552"/>
    </location>
</feature>
<dbReference type="PANTHER" id="PTHR13533">
    <property type="entry name" value="N-ACETYLNEURAMINATE 9-O-ACETYLTRANSFERASE"/>
    <property type="match status" value="1"/>
</dbReference>
<feature type="transmembrane region" description="Helical" evidence="9">
    <location>
        <begin position="705"/>
        <end position="724"/>
    </location>
</feature>
<keyword evidence="7" id="KW-0325">Glycoprotein</keyword>
<dbReference type="Pfam" id="PF07779">
    <property type="entry name" value="Cas1_AcylT"/>
    <property type="match status" value="1"/>
</dbReference>
<feature type="transmembrane region" description="Helical" evidence="9">
    <location>
        <begin position="287"/>
        <end position="306"/>
    </location>
</feature>
<dbReference type="EMBL" id="GL349436">
    <property type="protein sequence ID" value="KNC52203.1"/>
    <property type="molecule type" value="Genomic_DNA"/>
</dbReference>
<evidence type="ECO:0000313" key="12">
    <source>
        <dbReference type="Proteomes" id="UP000054408"/>
    </source>
</evidence>
<evidence type="ECO:0000256" key="2">
    <source>
        <dbReference type="ARBA" id="ARBA00010666"/>
    </source>
</evidence>
<dbReference type="PANTHER" id="PTHR13533:SF1">
    <property type="entry name" value="N-ACETYLNEURAMINATE 9-O-ACETYLTRANSFERASE"/>
    <property type="match status" value="1"/>
</dbReference>
<dbReference type="InterPro" id="IPR036514">
    <property type="entry name" value="SGNH_hydro_sf"/>
</dbReference>
<evidence type="ECO:0000256" key="7">
    <source>
        <dbReference type="ARBA" id="ARBA00023180"/>
    </source>
</evidence>
<feature type="domain" description="Cas1p 10 TM acyl transferase" evidence="10">
    <location>
        <begin position="406"/>
        <end position="799"/>
    </location>
</feature>
<gene>
    <name evidence="11" type="ORF">AMSG_01030</name>
</gene>
<keyword evidence="6 9" id="KW-0472">Membrane</keyword>
<evidence type="ECO:0000256" key="4">
    <source>
        <dbReference type="ARBA" id="ARBA00022692"/>
    </source>
</evidence>
<evidence type="ECO:0000256" key="9">
    <source>
        <dbReference type="SAM" id="Phobius"/>
    </source>
</evidence>
<feature type="transmembrane region" description="Helical" evidence="9">
    <location>
        <begin position="731"/>
        <end position="752"/>
    </location>
</feature>
<feature type="transmembrane region" description="Helical" evidence="9">
    <location>
        <begin position="764"/>
        <end position="785"/>
    </location>
</feature>
<dbReference type="RefSeq" id="XP_013762206.1">
    <property type="nucleotide sequence ID" value="XM_013906752.1"/>
</dbReference>
<feature type="transmembrane region" description="Helical" evidence="9">
    <location>
        <begin position="592"/>
        <end position="617"/>
    </location>
</feature>
<feature type="transmembrane region" description="Helical" evidence="9">
    <location>
        <begin position="558"/>
        <end position="580"/>
    </location>
</feature>
<keyword evidence="4 9" id="KW-0812">Transmembrane</keyword>
<feature type="transmembrane region" description="Helical" evidence="9">
    <location>
        <begin position="439"/>
        <end position="459"/>
    </location>
</feature>
<dbReference type="GO" id="GO:0016407">
    <property type="term" value="F:acetyltransferase activity"/>
    <property type="evidence" value="ECO:0007669"/>
    <property type="project" value="TreeGrafter"/>
</dbReference>
<evidence type="ECO:0000259" key="10">
    <source>
        <dbReference type="Pfam" id="PF07779"/>
    </source>
</evidence>
<evidence type="ECO:0000256" key="3">
    <source>
        <dbReference type="ARBA" id="ARBA00022679"/>
    </source>
</evidence>
<dbReference type="eggNOG" id="KOG1699">
    <property type="taxonomic scope" value="Eukaryota"/>
</dbReference>
<organism evidence="11 12">
    <name type="scientific">Thecamonas trahens ATCC 50062</name>
    <dbReference type="NCBI Taxonomy" id="461836"/>
    <lineage>
        <taxon>Eukaryota</taxon>
        <taxon>Apusozoa</taxon>
        <taxon>Apusomonadida</taxon>
        <taxon>Apusomonadidae</taxon>
        <taxon>Thecamonas</taxon>
    </lineage>
</organism>
<feature type="transmembrane region" description="Helical" evidence="9">
    <location>
        <begin position="502"/>
        <end position="524"/>
    </location>
</feature>
<sequence>MTVEPTRCLQSVLDGEQGSPDGCPTGEIARVNAFQGMRITLLGDSVGQLVFLGMHAIAAGAKTPVPRLKPNKNRAFDVAELNAKLEYVYAPYLEDIERELLALTLAPAEDAPHVVICNVGLHDLLYRPKLGRSELADRVEALLVTLRTVAARWAANDKTGPSWGLWFSHTPLVDAALSGPRVVSTIFRDEHIQKLNALARSTITSGEYNPLTSGLLYLDLHTLLSAESKKLASHVPDGLHFDAEVAMKIGGALVQTLAARRVKSASSQALSPKTVHPDWRPSRWLEAAHAVVVLYLYLGIALWLYAEYHALLHALSTSPSPFRALAPTWILRLLYTNQELAQLQPEGGTDKVDMPATGPKAADDAEAGTTSGENLGMPPAFNTNNAFTKVKAYLQSKGGLDLARHVLFLSLVMLYADAADGDPSIKLWPSAPRQYSRDLFAFLNVALGAAALLTIKPSWSTKGGCEADAVILNREQTEEWKGWMQVVFVLYHYFAAKETYNMIRVFIAAYVWMTGFGNFSYFYIRKDFSMVRLTKMMFRLNFLVTVVCFGLQRQYMLYYVCALHTFAFLQVYVTMYIGHASNESVAFMTGKLCALVVFNFVLFDIPGVFEVVFAPLAGLLSYNGSLHEWHFRTHLDHYMVVLGMASAYVHPQATKILGALNAQRPVVRHTTKAVLAAVCLWIGYLWFVHILVANDKYAYNAQHPYTAWLPILLFIVLRNMFTILRNWHMHLFAWLGRITLETYILQLHIWLSHDAKAVTVYIDGYPLINFVLATLLYVAASWLVFKATVALSDALVPRGAELHDVAVRIAWSAGCFAIPWITLILVV</sequence>
<dbReference type="InterPro" id="IPR012419">
    <property type="entry name" value="Cas1_AcylTrans_dom"/>
</dbReference>
<reference evidence="11 12" key="1">
    <citation type="submission" date="2010-05" db="EMBL/GenBank/DDBJ databases">
        <title>The Genome Sequence of Thecamonas trahens ATCC 50062.</title>
        <authorList>
            <consortium name="The Broad Institute Genome Sequencing Platform"/>
            <person name="Russ C."/>
            <person name="Cuomo C."/>
            <person name="Shea T."/>
            <person name="Young S.K."/>
            <person name="Zeng Q."/>
            <person name="Koehrsen M."/>
            <person name="Haas B."/>
            <person name="Borodovsky M."/>
            <person name="Guigo R."/>
            <person name="Alvarado L."/>
            <person name="Berlin A."/>
            <person name="Bochicchio J."/>
            <person name="Borenstein D."/>
            <person name="Chapman S."/>
            <person name="Chen Z."/>
            <person name="Freedman E."/>
            <person name="Gellesch M."/>
            <person name="Goldberg J."/>
            <person name="Griggs A."/>
            <person name="Gujja S."/>
            <person name="Heilman E."/>
            <person name="Heiman D."/>
            <person name="Hepburn T."/>
            <person name="Howarth C."/>
            <person name="Jen D."/>
            <person name="Larson L."/>
            <person name="Mehta T."/>
            <person name="Park D."/>
            <person name="Pearson M."/>
            <person name="Roberts A."/>
            <person name="Saif S."/>
            <person name="Shenoy N."/>
            <person name="Sisk P."/>
            <person name="Stolte C."/>
            <person name="Sykes S."/>
            <person name="Thomson T."/>
            <person name="Walk T."/>
            <person name="White J."/>
            <person name="Yandava C."/>
            <person name="Burger G."/>
            <person name="Gray M.W."/>
            <person name="Holland P.W.H."/>
            <person name="King N."/>
            <person name="Lang F.B.F."/>
            <person name="Roger A.J."/>
            <person name="Ruiz-Trillo I."/>
            <person name="Lander E."/>
            <person name="Nusbaum C."/>
        </authorList>
    </citation>
    <scope>NUCLEOTIDE SEQUENCE [LARGE SCALE GENOMIC DNA]</scope>
    <source>
        <strain evidence="11 12">ATCC 50062</strain>
    </source>
</reference>
<dbReference type="GO" id="GO:0005794">
    <property type="term" value="C:Golgi apparatus"/>
    <property type="evidence" value="ECO:0007669"/>
    <property type="project" value="UniProtKB-ARBA"/>
</dbReference>